<dbReference type="InterPro" id="IPR044812">
    <property type="entry name" value="CERK1/LYK3-like"/>
</dbReference>
<evidence type="ECO:0000256" key="12">
    <source>
        <dbReference type="ARBA" id="ARBA00023136"/>
    </source>
</evidence>
<evidence type="ECO:0000256" key="5">
    <source>
        <dbReference type="ARBA" id="ARBA00022679"/>
    </source>
</evidence>
<evidence type="ECO:0000256" key="11">
    <source>
        <dbReference type="ARBA" id="ARBA00022989"/>
    </source>
</evidence>
<dbReference type="Pfam" id="PF07714">
    <property type="entry name" value="PK_Tyr_Ser-Thr"/>
    <property type="match status" value="1"/>
</dbReference>
<keyword evidence="3" id="KW-1003">Cell membrane</keyword>
<evidence type="ECO:0000256" key="8">
    <source>
        <dbReference type="ARBA" id="ARBA00022741"/>
    </source>
</evidence>
<comment type="catalytic activity">
    <reaction evidence="17">
        <text>L-seryl-[protein] + ATP = O-phospho-L-seryl-[protein] + ADP + H(+)</text>
        <dbReference type="Rhea" id="RHEA:17989"/>
        <dbReference type="Rhea" id="RHEA-COMP:9863"/>
        <dbReference type="Rhea" id="RHEA-COMP:11604"/>
        <dbReference type="ChEBI" id="CHEBI:15378"/>
        <dbReference type="ChEBI" id="CHEBI:29999"/>
        <dbReference type="ChEBI" id="CHEBI:30616"/>
        <dbReference type="ChEBI" id="CHEBI:83421"/>
        <dbReference type="ChEBI" id="CHEBI:456216"/>
        <dbReference type="EC" id="2.7.11.1"/>
    </reaction>
</comment>
<keyword evidence="11 19" id="KW-1133">Transmembrane helix</keyword>
<dbReference type="InParanoid" id="A0A2R6PR91"/>
<evidence type="ECO:0000256" key="10">
    <source>
        <dbReference type="ARBA" id="ARBA00022840"/>
    </source>
</evidence>
<dbReference type="PROSITE" id="PS00107">
    <property type="entry name" value="PROTEIN_KINASE_ATP"/>
    <property type="match status" value="1"/>
</dbReference>
<comment type="caution">
    <text evidence="22">The sequence shown here is derived from an EMBL/GenBank/DDBJ whole genome shotgun (WGS) entry which is preliminary data.</text>
</comment>
<evidence type="ECO:0000256" key="17">
    <source>
        <dbReference type="ARBA" id="ARBA00048679"/>
    </source>
</evidence>
<dbReference type="Gene3D" id="3.30.200.20">
    <property type="entry name" value="Phosphorylase Kinase, domain 1"/>
    <property type="match status" value="1"/>
</dbReference>
<dbReference type="PANTHER" id="PTHR46204">
    <property type="entry name" value="CHITIN ELICITOR RECEPTOR KINASE 1-RELATED"/>
    <property type="match status" value="1"/>
</dbReference>
<reference evidence="23" key="2">
    <citation type="journal article" date="2018" name="BMC Genomics">
        <title>A manually annotated Actinidia chinensis var. chinensis (kiwifruit) genome highlights the challenges associated with draft genomes and gene prediction in plants.</title>
        <authorList>
            <person name="Pilkington S.M."/>
            <person name="Crowhurst R."/>
            <person name="Hilario E."/>
            <person name="Nardozza S."/>
            <person name="Fraser L."/>
            <person name="Peng Y."/>
            <person name="Gunaseelan K."/>
            <person name="Simpson R."/>
            <person name="Tahir J."/>
            <person name="Deroles S.C."/>
            <person name="Templeton K."/>
            <person name="Luo Z."/>
            <person name="Davy M."/>
            <person name="Cheng C."/>
            <person name="McNeilage M."/>
            <person name="Scaglione D."/>
            <person name="Liu Y."/>
            <person name="Zhang Q."/>
            <person name="Datson P."/>
            <person name="De Silva N."/>
            <person name="Gardiner S.E."/>
            <person name="Bassett H."/>
            <person name="Chagne D."/>
            <person name="McCallum J."/>
            <person name="Dzierzon H."/>
            <person name="Deng C."/>
            <person name="Wang Y.Y."/>
            <person name="Barron L."/>
            <person name="Manako K."/>
            <person name="Bowen J."/>
            <person name="Foster T.M."/>
            <person name="Erridge Z.A."/>
            <person name="Tiffin H."/>
            <person name="Waite C.N."/>
            <person name="Davies K.M."/>
            <person name="Grierson E.P."/>
            <person name="Laing W.A."/>
            <person name="Kirk R."/>
            <person name="Chen X."/>
            <person name="Wood M."/>
            <person name="Montefiori M."/>
            <person name="Brummell D.A."/>
            <person name="Schwinn K.E."/>
            <person name="Catanach A."/>
            <person name="Fullerton C."/>
            <person name="Li D."/>
            <person name="Meiyalaghan S."/>
            <person name="Nieuwenhuizen N."/>
            <person name="Read N."/>
            <person name="Prakash R."/>
            <person name="Hunter D."/>
            <person name="Zhang H."/>
            <person name="McKenzie M."/>
            <person name="Knabel M."/>
            <person name="Harris A."/>
            <person name="Allan A.C."/>
            <person name="Gleave A."/>
            <person name="Chen A."/>
            <person name="Janssen B.J."/>
            <person name="Plunkett B."/>
            <person name="Ampomah-Dwamena C."/>
            <person name="Voogd C."/>
            <person name="Leif D."/>
            <person name="Lafferty D."/>
            <person name="Souleyre E.J.F."/>
            <person name="Varkonyi-Gasic E."/>
            <person name="Gambi F."/>
            <person name="Hanley J."/>
            <person name="Yao J.L."/>
            <person name="Cheung J."/>
            <person name="David K.M."/>
            <person name="Warren B."/>
            <person name="Marsh K."/>
            <person name="Snowden K.C."/>
            <person name="Lin-Wang K."/>
            <person name="Brian L."/>
            <person name="Martinez-Sanchez M."/>
            <person name="Wang M."/>
            <person name="Ileperuma N."/>
            <person name="Macnee N."/>
            <person name="Campin R."/>
            <person name="McAtee P."/>
            <person name="Drummond R.S.M."/>
            <person name="Espley R.V."/>
            <person name="Ireland H.S."/>
            <person name="Wu R."/>
            <person name="Atkinson R.G."/>
            <person name="Karunairetnam S."/>
            <person name="Bulley S."/>
            <person name="Chunkath S."/>
            <person name="Hanley Z."/>
            <person name="Storey R."/>
            <person name="Thrimawithana A.H."/>
            <person name="Thomson S."/>
            <person name="David C."/>
            <person name="Testolin R."/>
            <person name="Huang H."/>
            <person name="Hellens R.P."/>
            <person name="Schaffer R.J."/>
        </authorList>
    </citation>
    <scope>NUCLEOTIDE SEQUENCE [LARGE SCALE GENOMIC DNA]</scope>
    <source>
        <strain evidence="23">cv. Red5</strain>
    </source>
</reference>
<dbReference type="PROSITE" id="PS50011">
    <property type="entry name" value="PROTEIN_KINASE_DOM"/>
    <property type="match status" value="1"/>
</dbReference>
<evidence type="ECO:0000256" key="3">
    <source>
        <dbReference type="ARBA" id="ARBA00022475"/>
    </source>
</evidence>
<dbReference type="FunCoup" id="A0A2R6PR91">
    <property type="interactions" value="2958"/>
</dbReference>
<evidence type="ECO:0000256" key="16">
    <source>
        <dbReference type="ARBA" id="ARBA00047899"/>
    </source>
</evidence>
<dbReference type="PROSITE" id="PS00108">
    <property type="entry name" value="PROTEIN_KINASE_ST"/>
    <property type="match status" value="1"/>
</dbReference>
<feature type="binding site" evidence="18">
    <location>
        <position position="333"/>
    </location>
    <ligand>
        <name>ATP</name>
        <dbReference type="ChEBI" id="CHEBI:30616"/>
    </ligand>
</feature>
<dbReference type="InterPro" id="IPR011009">
    <property type="entry name" value="Kinase-like_dom_sf"/>
</dbReference>
<evidence type="ECO:0000256" key="15">
    <source>
        <dbReference type="ARBA" id="ARBA00023180"/>
    </source>
</evidence>
<proteinExistence type="predicted"/>
<dbReference type="OMA" id="DYFSMAN"/>
<feature type="transmembrane region" description="Helical" evidence="19">
    <location>
        <begin position="211"/>
        <end position="234"/>
    </location>
</feature>
<comment type="subcellular location">
    <subcellularLocation>
        <location evidence="1">Cell membrane</location>
        <topology evidence="1">Single-pass membrane protein</topology>
    </subcellularLocation>
</comment>
<dbReference type="Gramene" id="PSR95290">
    <property type="protein sequence ID" value="PSR95290"/>
    <property type="gene ID" value="CEY00_Acc26047"/>
</dbReference>
<keyword evidence="9 22" id="KW-0418">Kinase</keyword>
<dbReference type="Pfam" id="PF23577">
    <property type="entry name" value="LysM_RLK"/>
    <property type="match status" value="1"/>
</dbReference>
<evidence type="ECO:0000256" key="13">
    <source>
        <dbReference type="ARBA" id="ARBA00023157"/>
    </source>
</evidence>
<dbReference type="EC" id="2.7.11.1" evidence="2"/>
<dbReference type="InterPro" id="IPR057097">
    <property type="entry name" value="LysM_RLK3/10"/>
</dbReference>
<evidence type="ECO:0000256" key="6">
    <source>
        <dbReference type="ARBA" id="ARBA00022692"/>
    </source>
</evidence>
<comment type="catalytic activity">
    <reaction evidence="16">
        <text>L-threonyl-[protein] + ATP = O-phospho-L-threonyl-[protein] + ADP + H(+)</text>
        <dbReference type="Rhea" id="RHEA:46608"/>
        <dbReference type="Rhea" id="RHEA-COMP:11060"/>
        <dbReference type="Rhea" id="RHEA-COMP:11605"/>
        <dbReference type="ChEBI" id="CHEBI:15378"/>
        <dbReference type="ChEBI" id="CHEBI:30013"/>
        <dbReference type="ChEBI" id="CHEBI:30616"/>
        <dbReference type="ChEBI" id="CHEBI:61977"/>
        <dbReference type="ChEBI" id="CHEBI:456216"/>
        <dbReference type="EC" id="2.7.11.1"/>
    </reaction>
</comment>
<dbReference type="PANTHER" id="PTHR46204:SF27">
    <property type="entry name" value="PROTEIN KINASE DOMAIN-CONTAINING PROTEIN"/>
    <property type="match status" value="1"/>
</dbReference>
<accession>A0A2R6PR91</accession>
<dbReference type="InterPro" id="IPR008271">
    <property type="entry name" value="Ser/Thr_kinase_AS"/>
</dbReference>
<dbReference type="EMBL" id="NKQK01000023">
    <property type="protein sequence ID" value="PSR95290.1"/>
    <property type="molecule type" value="Genomic_DNA"/>
</dbReference>
<keyword evidence="5" id="KW-0808">Transferase</keyword>
<evidence type="ECO:0000313" key="22">
    <source>
        <dbReference type="EMBL" id="PSR95290.1"/>
    </source>
</evidence>
<dbReference type="InterPro" id="IPR018392">
    <property type="entry name" value="LysM"/>
</dbReference>
<dbReference type="FunFam" id="3.30.200.20:FF:000468">
    <property type="entry name" value="LysM receptor kinase 2"/>
    <property type="match status" value="1"/>
</dbReference>
<protein>
    <recommendedName>
        <fullName evidence="2">non-specific serine/threonine protein kinase</fullName>
        <ecNumber evidence="2">2.7.11.1</ecNumber>
    </recommendedName>
</protein>
<dbReference type="Proteomes" id="UP000241394">
    <property type="component" value="Chromosome LG23"/>
</dbReference>
<keyword evidence="12 19" id="KW-0472">Membrane</keyword>
<feature type="signal peptide" evidence="20">
    <location>
        <begin position="1"/>
        <end position="22"/>
    </location>
</feature>
<dbReference type="CDD" id="cd14066">
    <property type="entry name" value="STKc_IRAK"/>
    <property type="match status" value="1"/>
</dbReference>
<evidence type="ECO:0000256" key="9">
    <source>
        <dbReference type="ARBA" id="ARBA00022777"/>
    </source>
</evidence>
<keyword evidence="4" id="KW-0723">Serine/threonine-protein kinase</keyword>
<keyword evidence="7 20" id="KW-0732">Signal</keyword>
<evidence type="ECO:0000256" key="2">
    <source>
        <dbReference type="ARBA" id="ARBA00012513"/>
    </source>
</evidence>
<evidence type="ECO:0000313" key="23">
    <source>
        <dbReference type="Proteomes" id="UP000241394"/>
    </source>
</evidence>
<evidence type="ECO:0000256" key="19">
    <source>
        <dbReference type="SAM" id="Phobius"/>
    </source>
</evidence>
<dbReference type="InterPro" id="IPR000719">
    <property type="entry name" value="Prot_kinase_dom"/>
</dbReference>
<keyword evidence="14 22" id="KW-0675">Receptor</keyword>
<sequence>MFRSKLGLGFLVFISVCLTVESKCSRGCDLALASYYVWPDSNLSFIAEVSSASIPDILSYNSEISNQDSVQSNIRINLPFRCDCITGDFLGHVFQYSIRSGDTYDKVAGLYYANLTTAAWVQQFNNYDPSRIPDNARINVTVNCSCGDASVSKEYGLFITYPLRPGESLDSIAADTNLTADLIRSYNPDANFSAGSGLVYIPGKAGLSGGIIAGISIAGVAGVLLLAVCIYFGFYRKKKVQDKLLLSTRSEDQSIQALRAPGSTLEKATDSTGVPGGVSPGPTGITVDKSMEFSYEELAKATDDFSIVNKIGQGGFGAVYYAELRGEKAAIKKMDMQASREFLAELKVLTHVHHLNLVRLIGYCVEGSLCLVYEYIENGNLSEHLRESGRDPLPWSTRVQIALDSARGLEYIHEHTVPVYIHRDIKSANILIDINFHGKVADFGLTKLTEVGSTSLPTRLVGTFGYMPPEYAQYGDVSPKVDVYAFGVVLYELISAKEAIVRTSGSMADSTGLVALFEEVLSQPDPTVDLRKLVDPRLVDNYPLDSVRKMAQLARACTHENAQLRPSMRSVVVALMTLSSSTEDWDIGSFYENQALVNLMSGR</sequence>
<dbReference type="GO" id="GO:0005524">
    <property type="term" value="F:ATP binding"/>
    <property type="evidence" value="ECO:0007669"/>
    <property type="project" value="UniProtKB-UniRule"/>
</dbReference>
<name>A0A2R6PR91_ACTCC</name>
<dbReference type="OrthoDB" id="4062651at2759"/>
<keyword evidence="8 18" id="KW-0547">Nucleotide-binding</keyword>
<dbReference type="SUPFAM" id="SSF56112">
    <property type="entry name" value="Protein kinase-like (PK-like)"/>
    <property type="match status" value="1"/>
</dbReference>
<dbReference type="GO" id="GO:0004674">
    <property type="term" value="F:protein serine/threonine kinase activity"/>
    <property type="evidence" value="ECO:0007669"/>
    <property type="project" value="UniProtKB-KW"/>
</dbReference>
<evidence type="ECO:0000256" key="4">
    <source>
        <dbReference type="ARBA" id="ARBA00022527"/>
    </source>
</evidence>
<dbReference type="Gene3D" id="1.10.510.10">
    <property type="entry name" value="Transferase(Phosphotransferase) domain 1"/>
    <property type="match status" value="1"/>
</dbReference>
<evidence type="ECO:0000259" key="21">
    <source>
        <dbReference type="PROSITE" id="PS50011"/>
    </source>
</evidence>
<feature type="domain" description="Protein kinase" evidence="21">
    <location>
        <begin position="305"/>
        <end position="578"/>
    </location>
</feature>
<dbReference type="SMART" id="SM00220">
    <property type="entry name" value="S_TKc"/>
    <property type="match status" value="1"/>
</dbReference>
<keyword evidence="15" id="KW-0325">Glycoprotein</keyword>
<dbReference type="GO" id="GO:0005886">
    <property type="term" value="C:plasma membrane"/>
    <property type="evidence" value="ECO:0007669"/>
    <property type="project" value="UniProtKB-SubCell"/>
</dbReference>
<evidence type="ECO:0000256" key="18">
    <source>
        <dbReference type="PROSITE-ProRule" id="PRU10141"/>
    </source>
</evidence>
<feature type="chain" id="PRO_5015346591" description="non-specific serine/threonine protein kinase" evidence="20">
    <location>
        <begin position="23"/>
        <end position="603"/>
    </location>
</feature>
<dbReference type="AlphaFoldDB" id="A0A2R6PR91"/>
<dbReference type="GO" id="GO:0045087">
    <property type="term" value="P:innate immune response"/>
    <property type="evidence" value="ECO:0007669"/>
    <property type="project" value="InterPro"/>
</dbReference>
<organism evidence="22 23">
    <name type="scientific">Actinidia chinensis var. chinensis</name>
    <name type="common">Chinese soft-hair kiwi</name>
    <dbReference type="NCBI Taxonomy" id="1590841"/>
    <lineage>
        <taxon>Eukaryota</taxon>
        <taxon>Viridiplantae</taxon>
        <taxon>Streptophyta</taxon>
        <taxon>Embryophyta</taxon>
        <taxon>Tracheophyta</taxon>
        <taxon>Spermatophyta</taxon>
        <taxon>Magnoliopsida</taxon>
        <taxon>eudicotyledons</taxon>
        <taxon>Gunneridae</taxon>
        <taxon>Pentapetalae</taxon>
        <taxon>asterids</taxon>
        <taxon>Ericales</taxon>
        <taxon>Actinidiaceae</taxon>
        <taxon>Actinidia</taxon>
    </lineage>
</organism>
<reference evidence="22 23" key="1">
    <citation type="submission" date="2017-07" db="EMBL/GenBank/DDBJ databases">
        <title>An improved, manually edited Actinidia chinensis var. chinensis (kiwifruit) genome highlights the challenges associated with draft genomes and gene prediction in plants.</title>
        <authorList>
            <person name="Pilkington S."/>
            <person name="Crowhurst R."/>
            <person name="Hilario E."/>
            <person name="Nardozza S."/>
            <person name="Fraser L."/>
            <person name="Peng Y."/>
            <person name="Gunaseelan K."/>
            <person name="Simpson R."/>
            <person name="Tahir J."/>
            <person name="Deroles S."/>
            <person name="Templeton K."/>
            <person name="Luo Z."/>
            <person name="Davy M."/>
            <person name="Cheng C."/>
            <person name="Mcneilage M."/>
            <person name="Scaglione D."/>
            <person name="Liu Y."/>
            <person name="Zhang Q."/>
            <person name="Datson P."/>
            <person name="De Silva N."/>
            <person name="Gardiner S."/>
            <person name="Bassett H."/>
            <person name="Chagne D."/>
            <person name="Mccallum J."/>
            <person name="Dzierzon H."/>
            <person name="Deng C."/>
            <person name="Wang Y.-Y."/>
            <person name="Barron N."/>
            <person name="Manako K."/>
            <person name="Bowen J."/>
            <person name="Foster T."/>
            <person name="Erridge Z."/>
            <person name="Tiffin H."/>
            <person name="Waite C."/>
            <person name="Davies K."/>
            <person name="Grierson E."/>
            <person name="Laing W."/>
            <person name="Kirk R."/>
            <person name="Chen X."/>
            <person name="Wood M."/>
            <person name="Montefiori M."/>
            <person name="Brummell D."/>
            <person name="Schwinn K."/>
            <person name="Catanach A."/>
            <person name="Fullerton C."/>
            <person name="Li D."/>
            <person name="Meiyalaghan S."/>
            <person name="Nieuwenhuizen N."/>
            <person name="Read N."/>
            <person name="Prakash R."/>
            <person name="Hunter D."/>
            <person name="Zhang H."/>
            <person name="Mckenzie M."/>
            <person name="Knabel M."/>
            <person name="Harris A."/>
            <person name="Allan A."/>
            <person name="Chen A."/>
            <person name="Janssen B."/>
            <person name="Plunkett B."/>
            <person name="Dwamena C."/>
            <person name="Voogd C."/>
            <person name="Leif D."/>
            <person name="Lafferty D."/>
            <person name="Souleyre E."/>
            <person name="Varkonyi-Gasic E."/>
            <person name="Gambi F."/>
            <person name="Hanley J."/>
            <person name="Yao J.-L."/>
            <person name="Cheung J."/>
            <person name="David K."/>
            <person name="Warren B."/>
            <person name="Marsh K."/>
            <person name="Snowden K."/>
            <person name="Lin-Wang K."/>
            <person name="Brian L."/>
            <person name="Martinez-Sanchez M."/>
            <person name="Wang M."/>
            <person name="Ileperuma N."/>
            <person name="Macnee N."/>
            <person name="Campin R."/>
            <person name="Mcatee P."/>
            <person name="Drummond R."/>
            <person name="Espley R."/>
            <person name="Ireland H."/>
            <person name="Wu R."/>
            <person name="Atkinson R."/>
            <person name="Karunairetnam S."/>
            <person name="Bulley S."/>
            <person name="Chunkath S."/>
            <person name="Hanley Z."/>
            <person name="Storey R."/>
            <person name="Thrimawithana A."/>
            <person name="Thomson S."/>
            <person name="David C."/>
            <person name="Testolin R."/>
        </authorList>
    </citation>
    <scope>NUCLEOTIDE SEQUENCE [LARGE SCALE GENOMIC DNA]</scope>
    <source>
        <strain evidence="23">cv. Red5</strain>
        <tissue evidence="22">Young leaf</tissue>
    </source>
</reference>
<dbReference type="STRING" id="1590841.A0A2R6PR91"/>
<keyword evidence="23" id="KW-1185">Reference proteome</keyword>
<dbReference type="FunFam" id="1.10.510.10:FF:000468">
    <property type="entry name" value="PTI1-like tyrosine-protein kinase 3"/>
    <property type="match status" value="1"/>
</dbReference>
<dbReference type="InterPro" id="IPR017441">
    <property type="entry name" value="Protein_kinase_ATP_BS"/>
</dbReference>
<keyword evidence="10 18" id="KW-0067">ATP-binding</keyword>
<evidence type="ECO:0000256" key="7">
    <source>
        <dbReference type="ARBA" id="ARBA00022729"/>
    </source>
</evidence>
<dbReference type="GO" id="GO:0019199">
    <property type="term" value="F:transmembrane receptor protein kinase activity"/>
    <property type="evidence" value="ECO:0007669"/>
    <property type="project" value="InterPro"/>
</dbReference>
<dbReference type="InterPro" id="IPR001245">
    <property type="entry name" value="Ser-Thr/Tyr_kinase_cat_dom"/>
</dbReference>
<evidence type="ECO:0000256" key="14">
    <source>
        <dbReference type="ARBA" id="ARBA00023170"/>
    </source>
</evidence>
<dbReference type="GO" id="GO:0009617">
    <property type="term" value="P:response to bacterium"/>
    <property type="evidence" value="ECO:0007669"/>
    <property type="project" value="UniProtKB-ARBA"/>
</dbReference>
<evidence type="ECO:0000256" key="1">
    <source>
        <dbReference type="ARBA" id="ARBA00004162"/>
    </source>
</evidence>
<keyword evidence="6 19" id="KW-0812">Transmembrane</keyword>
<evidence type="ECO:0000256" key="20">
    <source>
        <dbReference type="SAM" id="SignalP"/>
    </source>
</evidence>
<keyword evidence="13" id="KW-1015">Disulfide bond</keyword>
<dbReference type="CDD" id="cd00118">
    <property type="entry name" value="LysM"/>
    <property type="match status" value="1"/>
</dbReference>
<gene>
    <name evidence="22" type="ORF">CEY00_Acc26047</name>
</gene>